<accession>A0AAV4GL96</accession>
<dbReference type="Gene3D" id="2.60.40.1760">
    <property type="entry name" value="glycosyl hydrolase (family 31)"/>
    <property type="match status" value="1"/>
</dbReference>
<dbReference type="SUPFAM" id="SSF74650">
    <property type="entry name" value="Galactose mutarotase-like"/>
    <property type="match status" value="1"/>
</dbReference>
<dbReference type="PANTHER" id="PTHR22762:SF131">
    <property type="entry name" value="GLYCOSIDE HYDROLASE FAMILY 31 N-TERMINAL DOMAIN-CONTAINING PROTEIN"/>
    <property type="match status" value="1"/>
</dbReference>
<dbReference type="CDD" id="cd14752">
    <property type="entry name" value="GH31_N"/>
    <property type="match status" value="1"/>
</dbReference>
<name>A0AAV4GL96_9GAST</name>
<reference evidence="3 4" key="1">
    <citation type="journal article" date="2021" name="Elife">
        <title>Chloroplast acquisition without the gene transfer in kleptoplastic sea slugs, Plakobranchus ocellatus.</title>
        <authorList>
            <person name="Maeda T."/>
            <person name="Takahashi S."/>
            <person name="Yoshida T."/>
            <person name="Shimamura S."/>
            <person name="Takaki Y."/>
            <person name="Nagai Y."/>
            <person name="Toyoda A."/>
            <person name="Suzuki Y."/>
            <person name="Arimoto A."/>
            <person name="Ishii H."/>
            <person name="Satoh N."/>
            <person name="Nishiyama T."/>
            <person name="Hasebe M."/>
            <person name="Maruyama T."/>
            <person name="Minagawa J."/>
            <person name="Obokata J."/>
            <person name="Shigenobu S."/>
        </authorList>
    </citation>
    <scope>NUCLEOTIDE SEQUENCE [LARGE SCALE GENOMIC DNA]</scope>
</reference>
<dbReference type="InterPro" id="IPR011013">
    <property type="entry name" value="Gal_mutarotase_sf_dom"/>
</dbReference>
<dbReference type="Proteomes" id="UP000762676">
    <property type="component" value="Unassembled WGS sequence"/>
</dbReference>
<feature type="non-terminal residue" evidence="3">
    <location>
        <position position="1"/>
    </location>
</feature>
<keyword evidence="1" id="KW-0378">Hydrolase</keyword>
<organism evidence="3 4">
    <name type="scientific">Elysia marginata</name>
    <dbReference type="NCBI Taxonomy" id="1093978"/>
    <lineage>
        <taxon>Eukaryota</taxon>
        <taxon>Metazoa</taxon>
        <taxon>Spiralia</taxon>
        <taxon>Lophotrochozoa</taxon>
        <taxon>Mollusca</taxon>
        <taxon>Gastropoda</taxon>
        <taxon>Heterobranchia</taxon>
        <taxon>Euthyneura</taxon>
        <taxon>Panpulmonata</taxon>
        <taxon>Sacoglossa</taxon>
        <taxon>Placobranchoidea</taxon>
        <taxon>Plakobranchidae</taxon>
        <taxon>Elysia</taxon>
    </lineage>
</organism>
<proteinExistence type="inferred from homology"/>
<dbReference type="Gene3D" id="3.20.20.80">
    <property type="entry name" value="Glycosidases"/>
    <property type="match status" value="1"/>
</dbReference>
<evidence type="ECO:0000259" key="2">
    <source>
        <dbReference type="Pfam" id="PF01055"/>
    </source>
</evidence>
<evidence type="ECO:0000256" key="1">
    <source>
        <dbReference type="RuleBase" id="RU361185"/>
    </source>
</evidence>
<feature type="domain" description="Glycoside hydrolase family 31 TIM barrel" evidence="2">
    <location>
        <begin position="59"/>
        <end position="94"/>
    </location>
</feature>
<sequence>GAGWHGVFLHNSNAMDVVIQPAPAITWRPIGGIFHFYVILGSSPAEVVSHYTRLIGRSFMPPYWSLGFHLCWQNYGTAANTWETVERTRKLGIPQ</sequence>
<keyword evidence="4" id="KW-1185">Reference proteome</keyword>
<evidence type="ECO:0000313" key="4">
    <source>
        <dbReference type="Proteomes" id="UP000762676"/>
    </source>
</evidence>
<comment type="similarity">
    <text evidence="1">Belongs to the glycosyl hydrolase 31 family.</text>
</comment>
<dbReference type="GO" id="GO:0030246">
    <property type="term" value="F:carbohydrate binding"/>
    <property type="evidence" value="ECO:0007669"/>
    <property type="project" value="InterPro"/>
</dbReference>
<comment type="caution">
    <text evidence="3">The sequence shown here is derived from an EMBL/GenBank/DDBJ whole genome shotgun (WGS) entry which is preliminary data.</text>
</comment>
<dbReference type="EMBL" id="BMAT01005032">
    <property type="protein sequence ID" value="GFR85713.1"/>
    <property type="molecule type" value="Genomic_DNA"/>
</dbReference>
<feature type="non-terminal residue" evidence="3">
    <location>
        <position position="95"/>
    </location>
</feature>
<dbReference type="InterPro" id="IPR000322">
    <property type="entry name" value="Glyco_hydro_31_TIM"/>
</dbReference>
<dbReference type="PANTHER" id="PTHR22762">
    <property type="entry name" value="ALPHA-GLUCOSIDASE"/>
    <property type="match status" value="1"/>
</dbReference>
<keyword evidence="1" id="KW-0326">Glycosidase</keyword>
<dbReference type="Pfam" id="PF01055">
    <property type="entry name" value="Glyco_hydro_31_2nd"/>
    <property type="match status" value="1"/>
</dbReference>
<dbReference type="AlphaFoldDB" id="A0AAV4GL96"/>
<dbReference type="GO" id="GO:0005975">
    <property type="term" value="P:carbohydrate metabolic process"/>
    <property type="evidence" value="ECO:0007669"/>
    <property type="project" value="InterPro"/>
</dbReference>
<evidence type="ECO:0000313" key="3">
    <source>
        <dbReference type="EMBL" id="GFR85713.1"/>
    </source>
</evidence>
<gene>
    <name evidence="3" type="ORF">ElyMa_002447900</name>
</gene>
<protein>
    <submittedName>
        <fullName evidence="3">Lysosomal alpha-glucosidase</fullName>
    </submittedName>
</protein>
<dbReference type="GO" id="GO:0004558">
    <property type="term" value="F:alpha-1,4-glucosidase activity"/>
    <property type="evidence" value="ECO:0007669"/>
    <property type="project" value="TreeGrafter"/>
</dbReference>